<dbReference type="Gene3D" id="3.30.470.20">
    <property type="entry name" value="ATP-grasp fold, B domain"/>
    <property type="match status" value="1"/>
</dbReference>
<evidence type="ECO:0000256" key="2">
    <source>
        <dbReference type="ARBA" id="ARBA00022598"/>
    </source>
</evidence>
<dbReference type="PANTHER" id="PTHR23132:SF23">
    <property type="entry name" value="D-ALANINE--D-ALANINE LIGASE B"/>
    <property type="match status" value="1"/>
</dbReference>
<comment type="similarity">
    <text evidence="1">Belongs to the D-alanine--D-alanine ligase family.</text>
</comment>
<dbReference type="AlphaFoldDB" id="A0A4P2QPL8"/>
<feature type="region of interest" description="Disordered" evidence="4">
    <location>
        <begin position="359"/>
        <end position="380"/>
    </location>
</feature>
<keyword evidence="3" id="KW-0067">ATP-binding</keyword>
<dbReference type="PANTHER" id="PTHR23132">
    <property type="entry name" value="D-ALANINE--D-ALANINE LIGASE"/>
    <property type="match status" value="1"/>
</dbReference>
<dbReference type="SUPFAM" id="SSF56059">
    <property type="entry name" value="Glutathione synthetase ATP-binding domain-like"/>
    <property type="match status" value="1"/>
</dbReference>
<proteinExistence type="inferred from homology"/>
<feature type="domain" description="ATP-grasp" evidence="5">
    <location>
        <begin position="128"/>
        <end position="336"/>
    </location>
</feature>
<dbReference type="InterPro" id="IPR013815">
    <property type="entry name" value="ATP_grasp_subdomain_1"/>
</dbReference>
<evidence type="ECO:0000256" key="3">
    <source>
        <dbReference type="PROSITE-ProRule" id="PRU00409"/>
    </source>
</evidence>
<evidence type="ECO:0000259" key="5">
    <source>
        <dbReference type="PROSITE" id="PS50975"/>
    </source>
</evidence>
<sequence>MPEPRILLLSNRDPEEAVDEPPLAQRVGSGRLRLGRADGSAAVAESVLATLAAAPGARVAHRPVLRPSEVLAAIGDHRPDVIFNLCEALDGDSRHEVMCAWLLAGLDLPFTGSDHVALRSCLHKGEANRILARAGVRVPETVRVDGPDRIPDVAFPAIVKPEREDGSTGIDRGSVVRDRAALRDQVAAVVAQCRQPVVVQRYVHGRELSVSLLGWPTPRVLPPGEITFQGLPEGHPHVVTYESKWRPETAASIGTPSTAAVLRPLELRRVVAVGRRAFEVLGLRDYGRVDVRLDERGTPYVIDVNPNCDLSPDAGFARAAARAGLSYADVIGEILRAALARGPRHGDLLRARGRAPARGRARVGARSAARGPLAAAPEAP</sequence>
<evidence type="ECO:0000313" key="7">
    <source>
        <dbReference type="Proteomes" id="UP000295497"/>
    </source>
</evidence>
<keyword evidence="2 6" id="KW-0436">Ligase</keyword>
<evidence type="ECO:0000256" key="4">
    <source>
        <dbReference type="SAM" id="MobiDB-lite"/>
    </source>
</evidence>
<protein>
    <submittedName>
        <fullName evidence="6">D-alanine--D-alanine ligase</fullName>
    </submittedName>
</protein>
<accession>A0A4P2QPL8</accession>
<dbReference type="Gene3D" id="3.30.1490.20">
    <property type="entry name" value="ATP-grasp fold, A domain"/>
    <property type="match status" value="1"/>
</dbReference>
<dbReference type="Pfam" id="PF07478">
    <property type="entry name" value="Dala_Dala_lig_C"/>
    <property type="match status" value="1"/>
</dbReference>
<dbReference type="InterPro" id="IPR011095">
    <property type="entry name" value="Dala_Dala_lig_C"/>
</dbReference>
<keyword evidence="3" id="KW-0547">Nucleotide-binding</keyword>
<name>A0A4P2QPL8_SORCE</name>
<feature type="compositionally biased region" description="Low complexity" evidence="4">
    <location>
        <begin position="364"/>
        <end position="380"/>
    </location>
</feature>
<reference evidence="6 7" key="1">
    <citation type="submission" date="2015-09" db="EMBL/GenBank/DDBJ databases">
        <title>Sorangium comparison.</title>
        <authorList>
            <person name="Zaburannyi N."/>
            <person name="Bunk B."/>
            <person name="Overmann J."/>
            <person name="Mueller R."/>
        </authorList>
    </citation>
    <scope>NUCLEOTIDE SEQUENCE [LARGE SCALE GENOMIC DNA]</scope>
    <source>
        <strain evidence="6 7">So ce836</strain>
    </source>
</reference>
<dbReference type="Proteomes" id="UP000295497">
    <property type="component" value="Chromosome"/>
</dbReference>
<dbReference type="GO" id="GO:0046872">
    <property type="term" value="F:metal ion binding"/>
    <property type="evidence" value="ECO:0007669"/>
    <property type="project" value="InterPro"/>
</dbReference>
<dbReference type="EMBL" id="CP012672">
    <property type="protein sequence ID" value="AUX31453.1"/>
    <property type="molecule type" value="Genomic_DNA"/>
</dbReference>
<dbReference type="GO" id="GO:0005524">
    <property type="term" value="F:ATP binding"/>
    <property type="evidence" value="ECO:0007669"/>
    <property type="project" value="UniProtKB-UniRule"/>
</dbReference>
<dbReference type="RefSeq" id="WP_237245384.1">
    <property type="nucleotide sequence ID" value="NZ_CP012672.1"/>
</dbReference>
<dbReference type="GO" id="GO:0008716">
    <property type="term" value="F:D-alanine-D-alanine ligase activity"/>
    <property type="evidence" value="ECO:0007669"/>
    <property type="project" value="InterPro"/>
</dbReference>
<gene>
    <name evidence="6" type="primary">ddl</name>
    <name evidence="6" type="ORF">SOCE836_035820</name>
</gene>
<dbReference type="InterPro" id="IPR011761">
    <property type="entry name" value="ATP-grasp"/>
</dbReference>
<evidence type="ECO:0000256" key="1">
    <source>
        <dbReference type="ARBA" id="ARBA00010871"/>
    </source>
</evidence>
<dbReference type="PROSITE" id="PS50975">
    <property type="entry name" value="ATP_GRASP"/>
    <property type="match status" value="1"/>
</dbReference>
<organism evidence="6 7">
    <name type="scientific">Sorangium cellulosum</name>
    <name type="common">Polyangium cellulosum</name>
    <dbReference type="NCBI Taxonomy" id="56"/>
    <lineage>
        <taxon>Bacteria</taxon>
        <taxon>Pseudomonadati</taxon>
        <taxon>Myxococcota</taxon>
        <taxon>Polyangia</taxon>
        <taxon>Polyangiales</taxon>
        <taxon>Polyangiaceae</taxon>
        <taxon>Sorangium</taxon>
    </lineage>
</organism>
<evidence type="ECO:0000313" key="6">
    <source>
        <dbReference type="EMBL" id="AUX31453.1"/>
    </source>
</evidence>